<keyword evidence="1" id="KW-0813">Transport</keyword>
<dbReference type="InterPro" id="IPR003593">
    <property type="entry name" value="AAA+_ATPase"/>
</dbReference>
<dbReference type="PROSITE" id="PS50893">
    <property type="entry name" value="ABC_TRANSPORTER_2"/>
    <property type="match status" value="1"/>
</dbReference>
<dbReference type="PANTHER" id="PTHR43776">
    <property type="entry name" value="TRANSPORT ATP-BINDING PROTEIN"/>
    <property type="match status" value="1"/>
</dbReference>
<dbReference type="AlphaFoldDB" id="A0A399EDA9"/>
<organism evidence="5 6">
    <name type="scientific">Calidithermus terrae</name>
    <dbReference type="NCBI Taxonomy" id="1408545"/>
    <lineage>
        <taxon>Bacteria</taxon>
        <taxon>Thermotogati</taxon>
        <taxon>Deinococcota</taxon>
        <taxon>Deinococci</taxon>
        <taxon>Thermales</taxon>
        <taxon>Thermaceae</taxon>
        <taxon>Calidithermus</taxon>
    </lineage>
</organism>
<dbReference type="InterPro" id="IPR013563">
    <property type="entry name" value="Oligopep_ABC_C"/>
</dbReference>
<dbReference type="InterPro" id="IPR050319">
    <property type="entry name" value="ABC_transp_ATP-bind"/>
</dbReference>
<evidence type="ECO:0000256" key="1">
    <source>
        <dbReference type="ARBA" id="ARBA00022448"/>
    </source>
</evidence>
<dbReference type="GO" id="GO:0015833">
    <property type="term" value="P:peptide transport"/>
    <property type="evidence" value="ECO:0007669"/>
    <property type="project" value="InterPro"/>
</dbReference>
<dbReference type="RefSeq" id="WP_338025084.1">
    <property type="nucleotide sequence ID" value="NZ_QXDL01000237.1"/>
</dbReference>
<dbReference type="InterPro" id="IPR027417">
    <property type="entry name" value="P-loop_NTPase"/>
</dbReference>
<dbReference type="GO" id="GO:0005524">
    <property type="term" value="F:ATP binding"/>
    <property type="evidence" value="ECO:0007669"/>
    <property type="project" value="UniProtKB-KW"/>
</dbReference>
<evidence type="ECO:0000259" key="4">
    <source>
        <dbReference type="PROSITE" id="PS50893"/>
    </source>
</evidence>
<evidence type="ECO:0000256" key="2">
    <source>
        <dbReference type="ARBA" id="ARBA00022741"/>
    </source>
</evidence>
<dbReference type="Pfam" id="PF00005">
    <property type="entry name" value="ABC_tran"/>
    <property type="match status" value="1"/>
</dbReference>
<evidence type="ECO:0000313" key="5">
    <source>
        <dbReference type="EMBL" id="RIH80132.1"/>
    </source>
</evidence>
<dbReference type="CDD" id="cd03257">
    <property type="entry name" value="ABC_NikE_OppD_transporters"/>
    <property type="match status" value="1"/>
</dbReference>
<dbReference type="Pfam" id="PF08352">
    <property type="entry name" value="oligo_HPY"/>
    <property type="match status" value="1"/>
</dbReference>
<dbReference type="NCBIfam" id="TIGR01727">
    <property type="entry name" value="oligo_HPY"/>
    <property type="match status" value="1"/>
</dbReference>
<accession>A0A399EDA9</accession>
<dbReference type="InterPro" id="IPR017871">
    <property type="entry name" value="ABC_transporter-like_CS"/>
</dbReference>
<dbReference type="Proteomes" id="UP000265715">
    <property type="component" value="Unassembled WGS sequence"/>
</dbReference>
<dbReference type="GO" id="GO:0016887">
    <property type="term" value="F:ATP hydrolysis activity"/>
    <property type="evidence" value="ECO:0007669"/>
    <property type="project" value="InterPro"/>
</dbReference>
<dbReference type="SUPFAM" id="SSF52540">
    <property type="entry name" value="P-loop containing nucleoside triphosphate hydrolases"/>
    <property type="match status" value="1"/>
</dbReference>
<protein>
    <submittedName>
        <fullName evidence="5">Oligopeptide transport ATP-binding protein OppF</fullName>
    </submittedName>
</protein>
<dbReference type="GO" id="GO:0055085">
    <property type="term" value="P:transmembrane transport"/>
    <property type="evidence" value="ECO:0007669"/>
    <property type="project" value="UniProtKB-ARBA"/>
</dbReference>
<dbReference type="PROSITE" id="PS00211">
    <property type="entry name" value="ABC_TRANSPORTER_1"/>
    <property type="match status" value="1"/>
</dbReference>
<sequence length="328" mass="35880">MRDLKVHFRARSGFFGSTVVRALDGVSLELARGETLAVVGESGSGKTTLGRATLRLLRPASGQVLFDGQDIARLPEKGLKAFRRRAQAIFQDPYAALSPYMSVRQIVEEPLLVHGGLGPHEREAKVLEALAQVRLSPAAEFAAKFPHQLSGGQRQRVGIARTLVLSPEYVVADEPVSMIDASSRAEILYLLKEIQRARGLSFLYITHDLASSRHFADRIAVLYLGRVVEVAPAVALIDRPHHPYTRALLEAVPEPDPANRLERRAVVQGEPPNPARVPPGCAFHPRCPVAIRGECERVEPELLEVAPGHWVACHLFPAPAADNARQAE</sequence>
<dbReference type="SMART" id="SM00382">
    <property type="entry name" value="AAA"/>
    <property type="match status" value="1"/>
</dbReference>
<proteinExistence type="predicted"/>
<keyword evidence="3 5" id="KW-0067">ATP-binding</keyword>
<keyword evidence="2" id="KW-0547">Nucleotide-binding</keyword>
<comment type="caution">
    <text evidence="5">The sequence shown here is derived from an EMBL/GenBank/DDBJ whole genome shotgun (WGS) entry which is preliminary data.</text>
</comment>
<gene>
    <name evidence="5" type="primary">oppF_2</name>
    <name evidence="5" type="ORF">Mterra_03553</name>
</gene>
<dbReference type="Gene3D" id="3.40.50.300">
    <property type="entry name" value="P-loop containing nucleotide triphosphate hydrolases"/>
    <property type="match status" value="1"/>
</dbReference>
<feature type="domain" description="ABC transporter" evidence="4">
    <location>
        <begin position="1"/>
        <end position="249"/>
    </location>
</feature>
<dbReference type="PANTHER" id="PTHR43776:SF8">
    <property type="entry name" value="ABC TRANSPORTER, ATP-BINDING PROTEIN"/>
    <property type="match status" value="1"/>
</dbReference>
<dbReference type="FunFam" id="3.40.50.300:FF:000016">
    <property type="entry name" value="Oligopeptide ABC transporter ATP-binding component"/>
    <property type="match status" value="1"/>
</dbReference>
<reference evidence="5 6" key="1">
    <citation type="submission" date="2018-08" db="EMBL/GenBank/DDBJ databases">
        <title>Meiothermus terrae DSM 26712 genome sequencing project.</title>
        <authorList>
            <person name="Da Costa M.S."/>
            <person name="Albuquerque L."/>
            <person name="Raposo P."/>
            <person name="Froufe H.J.C."/>
            <person name="Barroso C.S."/>
            <person name="Egas C."/>
        </authorList>
    </citation>
    <scope>NUCLEOTIDE SEQUENCE [LARGE SCALE GENOMIC DNA]</scope>
    <source>
        <strain evidence="5 6">DSM 26712</strain>
    </source>
</reference>
<dbReference type="InterPro" id="IPR003439">
    <property type="entry name" value="ABC_transporter-like_ATP-bd"/>
</dbReference>
<evidence type="ECO:0000313" key="6">
    <source>
        <dbReference type="Proteomes" id="UP000265715"/>
    </source>
</evidence>
<name>A0A399EDA9_9DEIN</name>
<keyword evidence="6" id="KW-1185">Reference proteome</keyword>
<evidence type="ECO:0000256" key="3">
    <source>
        <dbReference type="ARBA" id="ARBA00022840"/>
    </source>
</evidence>
<dbReference type="EMBL" id="QXDL01000237">
    <property type="protein sequence ID" value="RIH80132.1"/>
    <property type="molecule type" value="Genomic_DNA"/>
</dbReference>